<dbReference type="GeneID" id="24565086"/>
<dbReference type="AlphaFoldDB" id="A0A061DDT1"/>
<reference evidence="2" key="1">
    <citation type="journal article" date="2014" name="Nucleic Acids Res.">
        <title>The evolutionary dynamics of variant antigen genes in Babesia reveal a history of genomic innovation underlying host-parasite interaction.</title>
        <authorList>
            <person name="Jackson A.P."/>
            <person name="Otto T.D."/>
            <person name="Darby A."/>
            <person name="Ramaprasad A."/>
            <person name="Xia D."/>
            <person name="Echaide I.E."/>
            <person name="Farber M."/>
            <person name="Gahlot S."/>
            <person name="Gamble J."/>
            <person name="Gupta D."/>
            <person name="Gupta Y."/>
            <person name="Jackson L."/>
            <person name="Malandrin L."/>
            <person name="Malas T.B."/>
            <person name="Moussa E."/>
            <person name="Nair M."/>
            <person name="Reid A.J."/>
            <person name="Sanders M."/>
            <person name="Sharma J."/>
            <person name="Tracey A."/>
            <person name="Quail M.A."/>
            <person name="Weir W."/>
            <person name="Wastling J.M."/>
            <person name="Hall N."/>
            <person name="Willadsen P."/>
            <person name="Lingelbach K."/>
            <person name="Shiels B."/>
            <person name="Tait A."/>
            <person name="Berriman M."/>
            <person name="Allred D.R."/>
            <person name="Pain A."/>
        </authorList>
    </citation>
    <scope>NUCLEOTIDE SEQUENCE [LARGE SCALE GENOMIC DNA]</scope>
    <source>
        <strain evidence="2">Bond</strain>
    </source>
</reference>
<dbReference type="KEGG" id="bbig:BBBOND_0304480"/>
<evidence type="ECO:0000313" key="2">
    <source>
        <dbReference type="Proteomes" id="UP000033188"/>
    </source>
</evidence>
<dbReference type="VEuPathDB" id="PiroplasmaDB:BBBOND_0304480"/>
<dbReference type="Proteomes" id="UP000033188">
    <property type="component" value="Chromosome 3"/>
</dbReference>
<organism evidence="1 2">
    <name type="scientific">Babesia bigemina</name>
    <dbReference type="NCBI Taxonomy" id="5866"/>
    <lineage>
        <taxon>Eukaryota</taxon>
        <taxon>Sar</taxon>
        <taxon>Alveolata</taxon>
        <taxon>Apicomplexa</taxon>
        <taxon>Aconoidasida</taxon>
        <taxon>Piroplasmida</taxon>
        <taxon>Babesiidae</taxon>
        <taxon>Babesia</taxon>
    </lineage>
</organism>
<gene>
    <name evidence="1" type="ORF">BBBOND_0304480</name>
</gene>
<keyword evidence="2" id="KW-1185">Reference proteome</keyword>
<accession>A0A061DDT1</accession>
<dbReference type="RefSeq" id="XP_012768731.1">
    <property type="nucleotide sequence ID" value="XM_012913277.1"/>
</dbReference>
<proteinExistence type="predicted"/>
<sequence length="62" mass="7260">MGMGIYIRDCYTVYIDSHIRKEGTPGFLCAHCLMLYMNCIGHYHYIRHNTRDSNYSPPNSDN</sequence>
<protein>
    <submittedName>
        <fullName evidence="1">Uncharacterized protein</fullName>
    </submittedName>
</protein>
<evidence type="ECO:0000313" key="1">
    <source>
        <dbReference type="EMBL" id="CDR96545.1"/>
    </source>
</evidence>
<name>A0A061DDT1_BABBI</name>
<dbReference type="EMBL" id="LK391709">
    <property type="protein sequence ID" value="CDR96545.1"/>
    <property type="molecule type" value="Genomic_DNA"/>
</dbReference>